<feature type="compositionally biased region" description="Low complexity" evidence="4">
    <location>
        <begin position="421"/>
        <end position="434"/>
    </location>
</feature>
<feature type="region of interest" description="Disordered" evidence="4">
    <location>
        <begin position="603"/>
        <end position="632"/>
    </location>
</feature>
<protein>
    <recommendedName>
        <fullName evidence="3">DNA mismatch repair protein PMS1</fullName>
    </recommendedName>
</protein>
<evidence type="ECO:0000313" key="7">
    <source>
        <dbReference type="EMBL" id="KAF2658154.1"/>
    </source>
</evidence>
<evidence type="ECO:0000256" key="2">
    <source>
        <dbReference type="ARBA" id="ARBA00022763"/>
    </source>
</evidence>
<dbReference type="InterPro" id="IPR036890">
    <property type="entry name" value="HATPase_C_sf"/>
</dbReference>
<feature type="compositionally biased region" description="Acidic residues" evidence="4">
    <location>
        <begin position="546"/>
        <end position="555"/>
    </location>
</feature>
<dbReference type="FunFam" id="3.30.230.10:FF:000120">
    <property type="entry name" value="Mismatch repair endonuclease PMS2"/>
    <property type="match status" value="1"/>
</dbReference>
<gene>
    <name evidence="7" type="ORF">K491DRAFT_766759</name>
</gene>
<dbReference type="Proteomes" id="UP000799324">
    <property type="component" value="Unassembled WGS sequence"/>
</dbReference>
<dbReference type="SUPFAM" id="SSF55874">
    <property type="entry name" value="ATPase domain of HSP90 chaperone/DNA topoisomerase II/histidine kinase"/>
    <property type="match status" value="1"/>
</dbReference>
<dbReference type="InterPro" id="IPR014721">
    <property type="entry name" value="Ribsml_uS5_D2-typ_fold_subgr"/>
</dbReference>
<evidence type="ECO:0000313" key="8">
    <source>
        <dbReference type="Proteomes" id="UP000799324"/>
    </source>
</evidence>
<dbReference type="GO" id="GO:0016887">
    <property type="term" value="F:ATP hydrolysis activity"/>
    <property type="evidence" value="ECO:0007669"/>
    <property type="project" value="InterPro"/>
</dbReference>
<dbReference type="InterPro" id="IPR013507">
    <property type="entry name" value="DNA_mismatch_S5_2-like"/>
</dbReference>
<dbReference type="OrthoDB" id="10263226at2759"/>
<comment type="similarity">
    <text evidence="1">Belongs to the DNA mismatch repair MutL/HexB family.</text>
</comment>
<dbReference type="InterPro" id="IPR014790">
    <property type="entry name" value="MutL_C"/>
</dbReference>
<evidence type="ECO:0000259" key="5">
    <source>
        <dbReference type="SMART" id="SM00853"/>
    </source>
</evidence>
<evidence type="ECO:0000259" key="6">
    <source>
        <dbReference type="SMART" id="SM01340"/>
    </source>
</evidence>
<sequence length="1104" mass="121109">MATIKPIEGRSVHQIQSGQVIIDLCSVAKELVENALDAGATSVEVRFKNNGLDSIEVQDNGSGISPEDFETIALKHHTSKLATYDDLTSLTTFGFRGEALSSLCALSKFHIITTRASDGPKGTKLEFEQSGKLKGTSVVAAKQGTTVVVDTLFYNLPVRRKELEKTIKREYQKVLQLLHAYACISTGVKFSVSNTVAKGKKTMAFSTNSNPNTKENIANVYGAKTLTALIPLDLEFEMDPSNVPGSTQSARNWSTQEDPGSRNIKIVGHISRPVVGEGRQTPDRQMLFVNSRPCGLPQVSKAFNEVYKSYNITQSPFIFADIRLDTNAYDVNVSPDKREILLHDQTALLENLKNALVELFEGHDQSVPQAQFLDRKLPSFKPPTIRPRESADSAVDERALPTRSAYVDGPQLPPQDERSEPSSSSSSPEPAPQQGFIKASLIERFAGRDTEERVLHPPARRRKSVSADKIDVTDVPGREEPVRPAEGNSERAGSPLFELDEAVVRPLRPALELPRAVQDFNARIASQHAKQLAREPSPNLARPRNDDDEEDENEEGISAINQTPQKRLSQSTIQNAFDRMRPMRTPVQQATITIGDTTTVSTIGSETRAAKRQRVHTPKFSLSGTPLSQTPKKPLLLKSLRGFAAPGTQIEGSDEDDEGGEEDEGADSSMPDARIARSPSPQKRVVSKEIIGPSTDELYGLSSTPPLPPPPPPQSLDTDDGDDVQLLPQPDKPDDSSDDEYIDESEKKAREDAKIARMIAEAEEAAARPTELNLKRANKLFQVSRKKYTTLNLVKFVETSVSTITQQIYNLRATLQDSEIDPSETNLPTPTQLDTTNQEDRLSLTVTKSDFHRMLIIGQFNLGFILALRPPTATSPTPDLFIIDQHASDEKYNFERFSATTVLVSQRLVHPHPLEITAVEEEIILSNEHALTANGFTISIDSTVETSAPGGQRAKLTALPMSKEVTFTPTDLEELLALLLDNPAPSTSSLDAGVGLRYIPRPSKVRKLLASRACRSSIMIGKTLKKGQMQRVVRHMGEMEKPWSCPHGRPTMRHLYGLERWVGWQEGMGVVGVDEDGGGGGCGLGAERGGGTDWAGYLKKKRGG</sequence>
<keyword evidence="8" id="KW-1185">Reference proteome</keyword>
<feature type="region of interest" description="Disordered" evidence="4">
    <location>
        <begin position="448"/>
        <end position="493"/>
    </location>
</feature>
<dbReference type="CDD" id="cd16926">
    <property type="entry name" value="HATPase_MutL-MLH-PMS-like"/>
    <property type="match status" value="1"/>
</dbReference>
<feature type="domain" description="DNA mismatch repair protein S5" evidence="6">
    <location>
        <begin position="217"/>
        <end position="361"/>
    </location>
</feature>
<dbReference type="PANTHER" id="PTHR10073:SF52">
    <property type="entry name" value="MISMATCH REPAIR ENDONUCLEASE PMS2"/>
    <property type="match status" value="1"/>
</dbReference>
<organism evidence="7 8">
    <name type="scientific">Lophiostoma macrostomum CBS 122681</name>
    <dbReference type="NCBI Taxonomy" id="1314788"/>
    <lineage>
        <taxon>Eukaryota</taxon>
        <taxon>Fungi</taxon>
        <taxon>Dikarya</taxon>
        <taxon>Ascomycota</taxon>
        <taxon>Pezizomycotina</taxon>
        <taxon>Dothideomycetes</taxon>
        <taxon>Pleosporomycetidae</taxon>
        <taxon>Pleosporales</taxon>
        <taxon>Lophiostomataceae</taxon>
        <taxon>Lophiostoma</taxon>
    </lineage>
</organism>
<feature type="region of interest" description="Disordered" evidence="4">
    <location>
        <begin position="371"/>
        <end position="434"/>
    </location>
</feature>
<dbReference type="GO" id="GO:0030983">
    <property type="term" value="F:mismatched DNA binding"/>
    <property type="evidence" value="ECO:0007669"/>
    <property type="project" value="InterPro"/>
</dbReference>
<name>A0A6A6THP4_9PLEO</name>
<dbReference type="NCBIfam" id="TIGR00585">
    <property type="entry name" value="mutl"/>
    <property type="match status" value="1"/>
</dbReference>
<keyword evidence="2" id="KW-0227">DNA damage</keyword>
<dbReference type="EMBL" id="MU004317">
    <property type="protein sequence ID" value="KAF2658154.1"/>
    <property type="molecule type" value="Genomic_DNA"/>
</dbReference>
<dbReference type="Pfam" id="PF13589">
    <property type="entry name" value="HATPase_c_3"/>
    <property type="match status" value="1"/>
</dbReference>
<feature type="region of interest" description="Disordered" evidence="4">
    <location>
        <begin position="527"/>
        <end position="569"/>
    </location>
</feature>
<dbReference type="InterPro" id="IPR014762">
    <property type="entry name" value="DNA_mismatch_repair_CS"/>
</dbReference>
<accession>A0A6A6THP4</accession>
<evidence type="ECO:0000256" key="4">
    <source>
        <dbReference type="SAM" id="MobiDB-lite"/>
    </source>
</evidence>
<dbReference type="FunFam" id="3.30.565.10:FF:000014">
    <property type="entry name" value="Mismatch repair endonuclease pms1, putative"/>
    <property type="match status" value="1"/>
</dbReference>
<dbReference type="InterPro" id="IPR042121">
    <property type="entry name" value="MutL_C_regsub"/>
</dbReference>
<dbReference type="FunFam" id="3.30.1370.100:FF:000001">
    <property type="entry name" value="Mismatch repair endonuclease pms1, putative"/>
    <property type="match status" value="1"/>
</dbReference>
<dbReference type="AlphaFoldDB" id="A0A6A6THP4"/>
<dbReference type="InterPro" id="IPR038973">
    <property type="entry name" value="MutL/Mlh/Pms-like"/>
</dbReference>
<dbReference type="Pfam" id="PF01119">
    <property type="entry name" value="DNA_mis_repair"/>
    <property type="match status" value="1"/>
</dbReference>
<dbReference type="SUPFAM" id="SSF54211">
    <property type="entry name" value="Ribosomal protein S5 domain 2-like"/>
    <property type="match status" value="1"/>
</dbReference>
<dbReference type="PANTHER" id="PTHR10073">
    <property type="entry name" value="DNA MISMATCH REPAIR PROTEIN MLH, PMS, MUTL"/>
    <property type="match status" value="1"/>
</dbReference>
<dbReference type="InterPro" id="IPR002099">
    <property type="entry name" value="MutL/Mlh/PMS"/>
</dbReference>
<dbReference type="Gene3D" id="3.30.1370.100">
    <property type="entry name" value="MutL, C-terminal domain, regulatory subdomain"/>
    <property type="match status" value="1"/>
</dbReference>
<dbReference type="GO" id="GO:0140664">
    <property type="term" value="F:ATP-dependent DNA damage sensor activity"/>
    <property type="evidence" value="ECO:0007669"/>
    <property type="project" value="InterPro"/>
</dbReference>
<feature type="compositionally biased region" description="Basic and acidic residues" evidence="4">
    <location>
        <begin position="465"/>
        <end position="483"/>
    </location>
</feature>
<dbReference type="Gene3D" id="3.30.1540.20">
    <property type="entry name" value="MutL, C-terminal domain, dimerisation subdomain"/>
    <property type="match status" value="1"/>
</dbReference>
<proteinExistence type="inferred from homology"/>
<dbReference type="InterPro" id="IPR042120">
    <property type="entry name" value="MutL_C_dimsub"/>
</dbReference>
<feature type="compositionally biased region" description="Acidic residues" evidence="4">
    <location>
        <begin position="652"/>
        <end position="666"/>
    </location>
</feature>
<dbReference type="SMART" id="SM01340">
    <property type="entry name" value="DNA_mis_repair"/>
    <property type="match status" value="1"/>
</dbReference>
<feature type="region of interest" description="Disordered" evidence="4">
    <location>
        <begin position="645"/>
        <end position="750"/>
    </location>
</feature>
<dbReference type="Pfam" id="PF08676">
    <property type="entry name" value="MutL_C"/>
    <property type="match status" value="1"/>
</dbReference>
<feature type="compositionally biased region" description="Basic and acidic residues" evidence="4">
    <location>
        <begin position="386"/>
        <end position="400"/>
    </location>
</feature>
<feature type="compositionally biased region" description="Polar residues" evidence="4">
    <location>
        <begin position="559"/>
        <end position="569"/>
    </location>
</feature>
<dbReference type="InterPro" id="IPR037198">
    <property type="entry name" value="MutL_C_sf"/>
</dbReference>
<dbReference type="GO" id="GO:0000710">
    <property type="term" value="P:meiotic mismatch repair"/>
    <property type="evidence" value="ECO:0007669"/>
    <property type="project" value="UniProtKB-ARBA"/>
</dbReference>
<dbReference type="GO" id="GO:0005524">
    <property type="term" value="F:ATP binding"/>
    <property type="evidence" value="ECO:0007669"/>
    <property type="project" value="InterPro"/>
</dbReference>
<dbReference type="PROSITE" id="PS00058">
    <property type="entry name" value="DNA_MISMATCH_REPAIR_1"/>
    <property type="match status" value="1"/>
</dbReference>
<feature type="compositionally biased region" description="Polar residues" evidence="4">
    <location>
        <begin position="620"/>
        <end position="631"/>
    </location>
</feature>
<dbReference type="SMART" id="SM00853">
    <property type="entry name" value="MutL_C"/>
    <property type="match status" value="1"/>
</dbReference>
<feature type="domain" description="MutL C-terminal dimerisation" evidence="5">
    <location>
        <begin position="856"/>
        <end position="1024"/>
    </location>
</feature>
<dbReference type="CDD" id="cd03484">
    <property type="entry name" value="MutL_Trans_hPMS_2_like"/>
    <property type="match status" value="1"/>
</dbReference>
<feature type="compositionally biased region" description="Pro residues" evidence="4">
    <location>
        <begin position="705"/>
        <end position="714"/>
    </location>
</feature>
<dbReference type="Gene3D" id="3.30.565.10">
    <property type="entry name" value="Histidine kinase-like ATPase, C-terminal domain"/>
    <property type="match status" value="1"/>
</dbReference>
<dbReference type="GO" id="GO:0032389">
    <property type="term" value="C:MutLalpha complex"/>
    <property type="evidence" value="ECO:0007669"/>
    <property type="project" value="TreeGrafter"/>
</dbReference>
<dbReference type="InterPro" id="IPR020568">
    <property type="entry name" value="Ribosomal_Su5_D2-typ_SF"/>
</dbReference>
<reference evidence="7" key="1">
    <citation type="journal article" date="2020" name="Stud. Mycol.">
        <title>101 Dothideomycetes genomes: a test case for predicting lifestyles and emergence of pathogens.</title>
        <authorList>
            <person name="Haridas S."/>
            <person name="Albert R."/>
            <person name="Binder M."/>
            <person name="Bloem J."/>
            <person name="Labutti K."/>
            <person name="Salamov A."/>
            <person name="Andreopoulos B."/>
            <person name="Baker S."/>
            <person name="Barry K."/>
            <person name="Bills G."/>
            <person name="Bluhm B."/>
            <person name="Cannon C."/>
            <person name="Castanera R."/>
            <person name="Culley D."/>
            <person name="Daum C."/>
            <person name="Ezra D."/>
            <person name="Gonzalez J."/>
            <person name="Henrissat B."/>
            <person name="Kuo A."/>
            <person name="Liang C."/>
            <person name="Lipzen A."/>
            <person name="Lutzoni F."/>
            <person name="Magnuson J."/>
            <person name="Mondo S."/>
            <person name="Nolan M."/>
            <person name="Ohm R."/>
            <person name="Pangilinan J."/>
            <person name="Park H.-J."/>
            <person name="Ramirez L."/>
            <person name="Alfaro M."/>
            <person name="Sun H."/>
            <person name="Tritt A."/>
            <person name="Yoshinaga Y."/>
            <person name="Zwiers L.-H."/>
            <person name="Turgeon B."/>
            <person name="Goodwin S."/>
            <person name="Spatafora J."/>
            <person name="Crous P."/>
            <person name="Grigoriev I."/>
        </authorList>
    </citation>
    <scope>NUCLEOTIDE SEQUENCE</scope>
    <source>
        <strain evidence="7">CBS 122681</strain>
    </source>
</reference>
<dbReference type="Gene3D" id="3.30.230.10">
    <property type="match status" value="1"/>
</dbReference>
<evidence type="ECO:0000256" key="1">
    <source>
        <dbReference type="ARBA" id="ARBA00006082"/>
    </source>
</evidence>
<dbReference type="SUPFAM" id="SSF118116">
    <property type="entry name" value="DNA mismatch repair protein MutL"/>
    <property type="match status" value="1"/>
</dbReference>
<evidence type="ECO:0000256" key="3">
    <source>
        <dbReference type="ARBA" id="ARBA00070941"/>
    </source>
</evidence>